<protein>
    <submittedName>
        <fullName evidence="1">Uncharacterized protein</fullName>
    </submittedName>
</protein>
<comment type="caution">
    <text evidence="1">The sequence shown here is derived from an EMBL/GenBank/DDBJ whole genome shotgun (WGS) entry which is preliminary data.</text>
</comment>
<dbReference type="SMR" id="A0A8T3AUC1"/>
<gene>
    <name evidence="1" type="ORF">KFK09_018251</name>
</gene>
<dbReference type="Proteomes" id="UP000829196">
    <property type="component" value="Unassembled WGS sequence"/>
</dbReference>
<evidence type="ECO:0000313" key="2">
    <source>
        <dbReference type="Proteomes" id="UP000829196"/>
    </source>
</evidence>
<dbReference type="EMBL" id="JAGYWB010000013">
    <property type="protein sequence ID" value="KAI0500043.1"/>
    <property type="molecule type" value="Genomic_DNA"/>
</dbReference>
<reference evidence="1" key="1">
    <citation type="journal article" date="2022" name="Front. Genet.">
        <title>Chromosome-Scale Assembly of the Dendrobium nobile Genome Provides Insights Into the Molecular Mechanism of the Biosynthesis of the Medicinal Active Ingredient of Dendrobium.</title>
        <authorList>
            <person name="Xu Q."/>
            <person name="Niu S.-C."/>
            <person name="Li K.-L."/>
            <person name="Zheng P.-J."/>
            <person name="Zhang X.-J."/>
            <person name="Jia Y."/>
            <person name="Liu Y."/>
            <person name="Niu Y.-X."/>
            <person name="Yu L.-H."/>
            <person name="Chen D.-F."/>
            <person name="Zhang G.-Q."/>
        </authorList>
    </citation>
    <scope>NUCLEOTIDE SEQUENCE</scope>
    <source>
        <tissue evidence="1">Leaf</tissue>
    </source>
</reference>
<evidence type="ECO:0000313" key="1">
    <source>
        <dbReference type="EMBL" id="KAI0500043.1"/>
    </source>
</evidence>
<accession>A0A8T3AUC1</accession>
<name>A0A8T3AUC1_DENNO</name>
<keyword evidence="2" id="KW-1185">Reference proteome</keyword>
<dbReference type="AlphaFoldDB" id="A0A8T3AUC1"/>
<sequence>MTQNKIVAWNVRGFYNTERVLLCENLVRSYNLDMLCSLEAKNPQHFLYNQWFVASHSIFDSEASCDNFDLAFLSRI</sequence>
<organism evidence="1 2">
    <name type="scientific">Dendrobium nobile</name>
    <name type="common">Orchid</name>
    <dbReference type="NCBI Taxonomy" id="94219"/>
    <lineage>
        <taxon>Eukaryota</taxon>
        <taxon>Viridiplantae</taxon>
        <taxon>Streptophyta</taxon>
        <taxon>Embryophyta</taxon>
        <taxon>Tracheophyta</taxon>
        <taxon>Spermatophyta</taxon>
        <taxon>Magnoliopsida</taxon>
        <taxon>Liliopsida</taxon>
        <taxon>Asparagales</taxon>
        <taxon>Orchidaceae</taxon>
        <taxon>Epidendroideae</taxon>
        <taxon>Malaxideae</taxon>
        <taxon>Dendrobiinae</taxon>
        <taxon>Dendrobium</taxon>
    </lineage>
</organism>
<proteinExistence type="predicted"/>